<accession>A0A1A6HH96</accession>
<dbReference type="Proteomes" id="UP000092124">
    <property type="component" value="Unassembled WGS sequence"/>
</dbReference>
<dbReference type="Pfam" id="PF04000">
    <property type="entry name" value="Sas10_Utp3"/>
    <property type="match status" value="1"/>
</dbReference>
<dbReference type="GO" id="GO:0003723">
    <property type="term" value="F:RNA binding"/>
    <property type="evidence" value="ECO:0007669"/>
    <property type="project" value="UniProtKB-UniRule"/>
</dbReference>
<dbReference type="GO" id="GO:0003677">
    <property type="term" value="F:DNA binding"/>
    <property type="evidence" value="ECO:0007669"/>
    <property type="project" value="UniProtKB-KW"/>
</dbReference>
<comment type="subunit">
    <text evidence="6">Monomer and homodimer.</text>
</comment>
<protein>
    <recommendedName>
        <fullName evidence="2 6">Nuclear nucleic acid-binding protein C1D</fullName>
    </recommendedName>
</protein>
<evidence type="ECO:0000256" key="3">
    <source>
        <dbReference type="ARBA" id="ARBA00022552"/>
    </source>
</evidence>
<comment type="subcellular location">
    <subcellularLocation>
        <location evidence="6">Cytoplasm</location>
    </subcellularLocation>
    <subcellularLocation>
        <location evidence="6">Nucleus</location>
        <location evidence="6">Nucleolus</location>
    </subcellularLocation>
</comment>
<gene>
    <name evidence="7" type="ORF">A6R68_19672</name>
</gene>
<dbReference type="GO" id="GO:0000460">
    <property type="term" value="P:maturation of 5.8S rRNA"/>
    <property type="evidence" value="ECO:0007669"/>
    <property type="project" value="TreeGrafter"/>
</dbReference>
<dbReference type="OrthoDB" id="1421013at2759"/>
<evidence type="ECO:0000256" key="5">
    <source>
        <dbReference type="ARBA" id="ARBA00023242"/>
    </source>
</evidence>
<dbReference type="GO" id="GO:0010468">
    <property type="term" value="P:regulation of gene expression"/>
    <property type="evidence" value="ECO:0007669"/>
    <property type="project" value="TreeGrafter"/>
</dbReference>
<comment type="caution">
    <text evidence="7">The sequence shown here is derived from an EMBL/GenBank/DDBJ whole genome shotgun (WGS) entry which is preliminary data.</text>
</comment>
<organism evidence="7 8">
    <name type="scientific">Neotoma lepida</name>
    <name type="common">Desert woodrat</name>
    <dbReference type="NCBI Taxonomy" id="56216"/>
    <lineage>
        <taxon>Eukaryota</taxon>
        <taxon>Metazoa</taxon>
        <taxon>Chordata</taxon>
        <taxon>Craniata</taxon>
        <taxon>Vertebrata</taxon>
        <taxon>Euteleostomi</taxon>
        <taxon>Mammalia</taxon>
        <taxon>Eutheria</taxon>
        <taxon>Euarchontoglires</taxon>
        <taxon>Glires</taxon>
        <taxon>Rodentia</taxon>
        <taxon>Myomorpha</taxon>
        <taxon>Muroidea</taxon>
        <taxon>Cricetidae</taxon>
        <taxon>Neotominae</taxon>
        <taxon>Neotoma</taxon>
    </lineage>
</organism>
<keyword evidence="6" id="KW-0238">DNA-binding</keyword>
<dbReference type="GO" id="GO:0005737">
    <property type="term" value="C:cytoplasm"/>
    <property type="evidence" value="ECO:0007669"/>
    <property type="project" value="UniProtKB-SubCell"/>
</dbReference>
<dbReference type="EMBL" id="LZPO01027672">
    <property type="protein sequence ID" value="OBS77938.1"/>
    <property type="molecule type" value="Genomic_DNA"/>
</dbReference>
<evidence type="ECO:0000256" key="6">
    <source>
        <dbReference type="RuleBase" id="RU368003"/>
    </source>
</evidence>
<dbReference type="InterPro" id="IPR011082">
    <property type="entry name" value="Exosome-assoc_fac/DNA_repair"/>
</dbReference>
<keyword evidence="4 6" id="KW-0694">RNA-binding</keyword>
<evidence type="ECO:0000256" key="1">
    <source>
        <dbReference type="ARBA" id="ARBA00009154"/>
    </source>
</evidence>
<evidence type="ECO:0000313" key="7">
    <source>
        <dbReference type="EMBL" id="OBS77938.1"/>
    </source>
</evidence>
<comment type="function">
    <text evidence="6">Plays a role in the recruitment of the exosome to pre-rRNA to mediate the 3'-5' end processing of the 5.8S rRNA.</text>
</comment>
<evidence type="ECO:0000256" key="2">
    <source>
        <dbReference type="ARBA" id="ARBA00015212"/>
    </source>
</evidence>
<dbReference type="PANTHER" id="PTHR15341">
    <property type="entry name" value="SUN-COR STEROID HORMONE RECEPTOR CO-REPRESSOR"/>
    <property type="match status" value="1"/>
</dbReference>
<evidence type="ECO:0000256" key="4">
    <source>
        <dbReference type="ARBA" id="ARBA00022884"/>
    </source>
</evidence>
<evidence type="ECO:0000313" key="8">
    <source>
        <dbReference type="Proteomes" id="UP000092124"/>
    </source>
</evidence>
<sequence length="79" mass="9217">MEVYLATQGVNPKEHPVKQELERIRVYMNRVKEITDKKKAAKLDRGCPSINYVFACSHGEDDEHFFEISTLRFSDTEVK</sequence>
<dbReference type="GO" id="GO:0000178">
    <property type="term" value="C:exosome (RNase complex)"/>
    <property type="evidence" value="ECO:0007669"/>
    <property type="project" value="TreeGrafter"/>
</dbReference>
<comment type="similarity">
    <text evidence="1 6">Belongs to the C1D family.</text>
</comment>
<dbReference type="InterPro" id="IPR007146">
    <property type="entry name" value="Sas10/Utp3/C1D"/>
</dbReference>
<name>A0A1A6HH96_NEOLE</name>
<dbReference type="PANTHER" id="PTHR15341:SF3">
    <property type="entry name" value="NUCLEAR NUCLEIC ACID-BINDING PROTEIN C1D"/>
    <property type="match status" value="1"/>
</dbReference>
<keyword evidence="6" id="KW-0963">Cytoplasm</keyword>
<proteinExistence type="inferred from homology"/>
<dbReference type="GO" id="GO:0005730">
    <property type="term" value="C:nucleolus"/>
    <property type="evidence" value="ECO:0007669"/>
    <property type="project" value="UniProtKB-SubCell"/>
</dbReference>
<reference evidence="7 8" key="1">
    <citation type="submission" date="2016-06" db="EMBL/GenBank/DDBJ databases">
        <title>The Draft Genome Sequence and Annotation of the Desert Woodrat Neotoma lepida.</title>
        <authorList>
            <person name="Campbell M."/>
            <person name="Oakeson K.F."/>
            <person name="Yandell M."/>
            <person name="Halpert J.R."/>
            <person name="Dearing D."/>
        </authorList>
    </citation>
    <scope>NUCLEOTIDE SEQUENCE [LARGE SCALE GENOMIC DNA]</scope>
    <source>
        <strain evidence="7">417</strain>
        <tissue evidence="7">Liver</tissue>
    </source>
</reference>
<dbReference type="AlphaFoldDB" id="A0A1A6HH96"/>
<keyword evidence="8" id="KW-1185">Reference proteome</keyword>
<keyword evidence="5 6" id="KW-0539">Nucleus</keyword>
<keyword evidence="3 6" id="KW-0698">rRNA processing</keyword>
<dbReference type="STRING" id="56216.A0A1A6HH96"/>